<dbReference type="SUPFAM" id="SSF57756">
    <property type="entry name" value="Retrovirus zinc finger-like domains"/>
    <property type="match status" value="1"/>
</dbReference>
<reference evidence="4 5" key="1">
    <citation type="submission" date="2015-09" db="EMBL/GenBank/DDBJ databases">
        <title>Trachymyrmex zeteki WGS genome.</title>
        <authorList>
            <person name="Nygaard S."/>
            <person name="Hu H."/>
            <person name="Boomsma J."/>
            <person name="Zhang G."/>
        </authorList>
    </citation>
    <scope>NUCLEOTIDE SEQUENCE [LARGE SCALE GENOMIC DNA]</scope>
    <source>
        <strain evidence="4">Tzet28-1</strain>
        <tissue evidence="4">Whole body</tissue>
    </source>
</reference>
<dbReference type="GO" id="GO:0003723">
    <property type="term" value="F:RNA binding"/>
    <property type="evidence" value="ECO:0007669"/>
    <property type="project" value="InterPro"/>
</dbReference>
<keyword evidence="1" id="KW-0479">Metal-binding</keyword>
<accession>A0A151XEN5</accession>
<keyword evidence="1" id="KW-0863">Zinc-finger</keyword>
<dbReference type="PANTHER" id="PTHR22639:SF3">
    <property type="entry name" value="ZINC FINGER CCHC DOMAIN-CONTAINING PROTEIN 3"/>
    <property type="match status" value="1"/>
</dbReference>
<dbReference type="PROSITE" id="PS50158">
    <property type="entry name" value="ZF_CCHC"/>
    <property type="match status" value="1"/>
</dbReference>
<evidence type="ECO:0000313" key="5">
    <source>
        <dbReference type="Proteomes" id="UP000075809"/>
    </source>
</evidence>
<organism evidence="4 5">
    <name type="scientific">Mycetomoellerius zeteki</name>
    <dbReference type="NCBI Taxonomy" id="64791"/>
    <lineage>
        <taxon>Eukaryota</taxon>
        <taxon>Metazoa</taxon>
        <taxon>Ecdysozoa</taxon>
        <taxon>Arthropoda</taxon>
        <taxon>Hexapoda</taxon>
        <taxon>Insecta</taxon>
        <taxon>Pterygota</taxon>
        <taxon>Neoptera</taxon>
        <taxon>Endopterygota</taxon>
        <taxon>Hymenoptera</taxon>
        <taxon>Apocrita</taxon>
        <taxon>Aculeata</taxon>
        <taxon>Formicoidea</taxon>
        <taxon>Formicidae</taxon>
        <taxon>Myrmicinae</taxon>
        <taxon>Mycetomoellerius</taxon>
    </lineage>
</organism>
<evidence type="ECO:0000256" key="1">
    <source>
        <dbReference type="PROSITE-ProRule" id="PRU00047"/>
    </source>
</evidence>
<protein>
    <recommendedName>
        <fullName evidence="3">CCHC-type domain-containing protein</fullName>
    </recommendedName>
</protein>
<evidence type="ECO:0000256" key="2">
    <source>
        <dbReference type="SAM" id="MobiDB-lite"/>
    </source>
</evidence>
<feature type="compositionally biased region" description="Basic and acidic residues" evidence="2">
    <location>
        <begin position="38"/>
        <end position="51"/>
    </location>
</feature>
<feature type="domain" description="CCHC-type" evidence="3">
    <location>
        <begin position="234"/>
        <end position="249"/>
    </location>
</feature>
<dbReference type="SMART" id="SM00343">
    <property type="entry name" value="ZnF_C2HC"/>
    <property type="match status" value="2"/>
</dbReference>
<dbReference type="EMBL" id="KQ982240">
    <property type="protein sequence ID" value="KYQ58856.1"/>
    <property type="molecule type" value="Genomic_DNA"/>
</dbReference>
<keyword evidence="1" id="KW-0862">Zinc</keyword>
<dbReference type="GO" id="GO:0008270">
    <property type="term" value="F:zinc ion binding"/>
    <property type="evidence" value="ECO:0007669"/>
    <property type="project" value="UniProtKB-KW"/>
</dbReference>
<feature type="region of interest" description="Disordered" evidence="2">
    <location>
        <begin position="290"/>
        <end position="324"/>
    </location>
</feature>
<dbReference type="GO" id="GO:0003690">
    <property type="term" value="F:double-stranded DNA binding"/>
    <property type="evidence" value="ECO:0007669"/>
    <property type="project" value="InterPro"/>
</dbReference>
<dbReference type="STRING" id="64791.A0A151XEN5"/>
<dbReference type="Gene3D" id="4.10.60.10">
    <property type="entry name" value="Zinc finger, CCHC-type"/>
    <property type="match status" value="1"/>
</dbReference>
<feature type="region of interest" description="Disordered" evidence="2">
    <location>
        <begin position="13"/>
        <end position="68"/>
    </location>
</feature>
<sequence length="419" mass="46789">MIEPENKIEIRRVKDIESSSKSKEEPWSRILGRREKKKAKEESQNIARDKGTPGGKKSSQTVRRTPRTAAIQISCRNGAMYTDVLREAKEKIDIDELGISDIRPRRARTGALLLEIPGTDGSEKANKLANKLKEALQNNCNVLISRPEKMADIRVRDLVDSTTKEELISKCAEIGKCDKNNVRVSDIVQSLNGLGSAIVKCTLAAAKLITKSTRIRIGWTSVRVDLLPERPPQCFKCLEVGHVRAQCRSEVDRGSLCYRCEGMGHAAKGCINPVNCVVCLSKGRKADHRMGGPACGMKTGKGTPAPRDRSRIDLGLTSTPKPLEENLEMPSISRDNMQAGETRDRNVNRIRTEDKLTPPDTLKMIEVASTHPNIGGLELMDLDDTVPKEWSLDGEKWTHEELEVKEQRERMDITKNYDQ</sequence>
<dbReference type="InterPro" id="IPR001878">
    <property type="entry name" value="Znf_CCHC"/>
</dbReference>
<dbReference type="InterPro" id="IPR042509">
    <property type="entry name" value="ZCCHC3"/>
</dbReference>
<dbReference type="InterPro" id="IPR036875">
    <property type="entry name" value="Znf_CCHC_sf"/>
</dbReference>
<evidence type="ECO:0000313" key="4">
    <source>
        <dbReference type="EMBL" id="KYQ58856.1"/>
    </source>
</evidence>
<name>A0A151XEN5_9HYME</name>
<proteinExistence type="predicted"/>
<keyword evidence="5" id="KW-1185">Reference proteome</keyword>
<dbReference type="GO" id="GO:0002218">
    <property type="term" value="P:activation of innate immune response"/>
    <property type="evidence" value="ECO:0007669"/>
    <property type="project" value="InterPro"/>
</dbReference>
<gene>
    <name evidence="4" type="ORF">ALC60_02142</name>
</gene>
<dbReference type="PANTHER" id="PTHR22639">
    <property type="entry name" value="GAG-RELATED PROTEIN"/>
    <property type="match status" value="1"/>
</dbReference>
<dbReference type="Proteomes" id="UP000075809">
    <property type="component" value="Unassembled WGS sequence"/>
</dbReference>
<evidence type="ECO:0000259" key="3">
    <source>
        <dbReference type="PROSITE" id="PS50158"/>
    </source>
</evidence>
<dbReference type="AlphaFoldDB" id="A0A151XEN5"/>
<feature type="compositionally biased region" description="Basic and acidic residues" evidence="2">
    <location>
        <begin position="13"/>
        <end position="27"/>
    </location>
</feature>